<protein>
    <submittedName>
        <fullName evidence="2">DUF4253 domain-containing protein</fullName>
    </submittedName>
</protein>
<comment type="caution">
    <text evidence="2">The sequence shown here is derived from an EMBL/GenBank/DDBJ whole genome shotgun (WGS) entry which is preliminary data.</text>
</comment>
<dbReference type="RefSeq" id="WP_210155350.1">
    <property type="nucleotide sequence ID" value="NZ_JAFCNB010000004.1"/>
</dbReference>
<evidence type="ECO:0000259" key="1">
    <source>
        <dbReference type="Pfam" id="PF14062"/>
    </source>
</evidence>
<reference evidence="2" key="1">
    <citation type="submission" date="2021-02" db="EMBL/GenBank/DDBJ databases">
        <title>Draft genome sequence of Microbispora sp. RL4-1S isolated from rice leaves in Thailand.</title>
        <authorList>
            <person name="Muangham S."/>
            <person name="Duangmal K."/>
        </authorList>
    </citation>
    <scope>NUCLEOTIDE SEQUENCE</scope>
    <source>
        <strain evidence="2">RL4-1S</strain>
    </source>
</reference>
<dbReference type="InterPro" id="IPR025349">
    <property type="entry name" value="DUF4253"/>
</dbReference>
<organism evidence="2 3">
    <name type="scientific">Microbispora oryzae</name>
    <dbReference type="NCBI Taxonomy" id="2806554"/>
    <lineage>
        <taxon>Bacteria</taxon>
        <taxon>Bacillati</taxon>
        <taxon>Actinomycetota</taxon>
        <taxon>Actinomycetes</taxon>
        <taxon>Streptosporangiales</taxon>
        <taxon>Streptosporangiaceae</taxon>
        <taxon>Microbispora</taxon>
    </lineage>
</organism>
<proteinExistence type="predicted"/>
<evidence type="ECO:0000313" key="3">
    <source>
        <dbReference type="Proteomes" id="UP000674234"/>
    </source>
</evidence>
<dbReference type="AlphaFoldDB" id="A0A940WG02"/>
<feature type="domain" description="DUF4253" evidence="1">
    <location>
        <begin position="164"/>
        <end position="271"/>
    </location>
</feature>
<dbReference type="Proteomes" id="UP000674234">
    <property type="component" value="Unassembled WGS sequence"/>
</dbReference>
<sequence length="271" mass="29629">MSVHEHRRLPTGLELLFGDDGDGRTLSVELPSGSLVWPDPDYDRFRTHRHPSLWLSDAPVPAGLWSRLRRDHPRSGLWPLLLEDGVQPWSAGQIAPDSVDEIDHYSAAGFMAEAWRDLLLGREEELAPFGASCPGPAEPGVPVADPDEVADWYADVVAERVTPLGLAAVRRGADALVAVGWQGALHHNEWAVPLAAVVRSWEERFGVRVVGMGFNTLDLSVAAPPATPAHALHVAAEHWTFCPESILQGPGTLAGYADQLLGRNAWSFWWD</sequence>
<dbReference type="EMBL" id="JAFCNB010000004">
    <property type="protein sequence ID" value="MBP2704048.1"/>
    <property type="molecule type" value="Genomic_DNA"/>
</dbReference>
<dbReference type="Pfam" id="PF14062">
    <property type="entry name" value="DUF4253"/>
    <property type="match status" value="1"/>
</dbReference>
<accession>A0A940WG02</accession>
<name>A0A940WG02_9ACTN</name>
<gene>
    <name evidence="2" type="ORF">JOL79_09530</name>
</gene>
<keyword evidence="3" id="KW-1185">Reference proteome</keyword>
<evidence type="ECO:0000313" key="2">
    <source>
        <dbReference type="EMBL" id="MBP2704048.1"/>
    </source>
</evidence>